<keyword evidence="3" id="KW-1003">Cell membrane</keyword>
<sequence length="211" mass="22162">MNASSYFDVTLFATTFTTLIVILDPFGAIPVFLGLTGRLKPQAQKKAASQATIISFCIILAFAVLGQQILRLLQISMEALKLSGGVLLFLVAMELLMDKDSDEPDTGDPNVNVALVPLGTPLLAGPGAIVAVMVSVAQAHASLAGWIAVVSAVVVAHLIMWFAMYFSLILSRLLGTGGIMLLTKIMGLLLAAIATQLVMGGIFDFIAEAAI</sequence>
<reference evidence="8 9" key="1">
    <citation type="submission" date="2017-12" db="EMBL/GenBank/DDBJ databases">
        <title>Phylogenetic diversity of female urinary microbiome.</title>
        <authorList>
            <person name="Thomas-White K."/>
            <person name="Wolfe A.J."/>
        </authorList>
    </citation>
    <scope>NUCLEOTIDE SEQUENCE [LARGE SCALE GENOMIC DNA]</scope>
    <source>
        <strain evidence="8 9">UMB0250</strain>
    </source>
</reference>
<evidence type="ECO:0000256" key="5">
    <source>
        <dbReference type="ARBA" id="ARBA00022989"/>
    </source>
</evidence>
<protein>
    <recommendedName>
        <fullName evidence="7">UPF0056 membrane protein</fullName>
    </recommendedName>
</protein>
<feature type="transmembrane region" description="Helical" evidence="7">
    <location>
        <begin position="47"/>
        <end position="66"/>
    </location>
</feature>
<evidence type="ECO:0000256" key="1">
    <source>
        <dbReference type="ARBA" id="ARBA00004651"/>
    </source>
</evidence>
<feature type="transmembrane region" description="Helical" evidence="7">
    <location>
        <begin position="113"/>
        <end position="137"/>
    </location>
</feature>
<accession>A0A2I1I5S8</accession>
<dbReference type="InterPro" id="IPR002771">
    <property type="entry name" value="Multi_antbiot-R_MarC"/>
</dbReference>
<dbReference type="OrthoDB" id="21094at2"/>
<dbReference type="AlphaFoldDB" id="A0A2I1I5S8"/>
<gene>
    <name evidence="8" type="ORF">CYJ25_04335</name>
</gene>
<evidence type="ECO:0000256" key="7">
    <source>
        <dbReference type="RuleBase" id="RU362048"/>
    </source>
</evidence>
<dbReference type="RefSeq" id="WP_101627973.1">
    <property type="nucleotide sequence ID" value="NZ_JBCOMK010000010.1"/>
</dbReference>
<keyword evidence="5 7" id="KW-1133">Transmembrane helix</keyword>
<keyword evidence="4 7" id="KW-0812">Transmembrane</keyword>
<comment type="caution">
    <text evidence="7">Lacks conserved residue(s) required for the propagation of feature annotation.</text>
</comment>
<dbReference type="PANTHER" id="PTHR33508">
    <property type="entry name" value="UPF0056 MEMBRANE PROTEIN YHCE"/>
    <property type="match status" value="1"/>
</dbReference>
<comment type="similarity">
    <text evidence="2 7">Belongs to the UPF0056 (MarC) family.</text>
</comment>
<dbReference type="PANTHER" id="PTHR33508:SF1">
    <property type="entry name" value="UPF0056 MEMBRANE PROTEIN YHCE"/>
    <property type="match status" value="1"/>
</dbReference>
<evidence type="ECO:0000256" key="4">
    <source>
        <dbReference type="ARBA" id="ARBA00022692"/>
    </source>
</evidence>
<evidence type="ECO:0000256" key="2">
    <source>
        <dbReference type="ARBA" id="ARBA00009784"/>
    </source>
</evidence>
<evidence type="ECO:0000313" key="8">
    <source>
        <dbReference type="EMBL" id="PKY66459.1"/>
    </source>
</evidence>
<evidence type="ECO:0000256" key="6">
    <source>
        <dbReference type="ARBA" id="ARBA00023136"/>
    </source>
</evidence>
<name>A0A2I1I5S8_9ACTO</name>
<comment type="caution">
    <text evidence="8">The sequence shown here is derived from an EMBL/GenBank/DDBJ whole genome shotgun (WGS) entry which is preliminary data.</text>
</comment>
<evidence type="ECO:0000256" key="3">
    <source>
        <dbReference type="ARBA" id="ARBA00022475"/>
    </source>
</evidence>
<dbReference type="EMBL" id="PKKJ01000003">
    <property type="protein sequence ID" value="PKY66459.1"/>
    <property type="molecule type" value="Genomic_DNA"/>
</dbReference>
<comment type="subcellular location">
    <subcellularLocation>
        <location evidence="1 7">Cell membrane</location>
        <topology evidence="1 7">Multi-pass membrane protein</topology>
    </subcellularLocation>
</comment>
<dbReference type="Proteomes" id="UP000234545">
    <property type="component" value="Unassembled WGS sequence"/>
</dbReference>
<dbReference type="NCBIfam" id="TIGR00427">
    <property type="entry name" value="NAAT family transporter"/>
    <property type="match status" value="1"/>
</dbReference>
<evidence type="ECO:0000313" key="9">
    <source>
        <dbReference type="Proteomes" id="UP000234545"/>
    </source>
</evidence>
<organism evidence="8 9">
    <name type="scientific">Schaalia turicensis</name>
    <dbReference type="NCBI Taxonomy" id="131111"/>
    <lineage>
        <taxon>Bacteria</taxon>
        <taxon>Bacillati</taxon>
        <taxon>Actinomycetota</taxon>
        <taxon>Actinomycetes</taxon>
        <taxon>Actinomycetales</taxon>
        <taxon>Actinomycetaceae</taxon>
        <taxon>Schaalia</taxon>
    </lineage>
</organism>
<proteinExistence type="inferred from homology"/>
<dbReference type="GO" id="GO:0005886">
    <property type="term" value="C:plasma membrane"/>
    <property type="evidence" value="ECO:0007669"/>
    <property type="project" value="UniProtKB-SubCell"/>
</dbReference>
<keyword evidence="6 7" id="KW-0472">Membrane</keyword>
<feature type="transmembrane region" description="Helical" evidence="7">
    <location>
        <begin position="181"/>
        <end position="203"/>
    </location>
</feature>
<feature type="transmembrane region" description="Helical" evidence="7">
    <location>
        <begin position="12"/>
        <end position="35"/>
    </location>
</feature>
<feature type="transmembrane region" description="Helical" evidence="7">
    <location>
        <begin position="143"/>
        <end position="169"/>
    </location>
</feature>
<dbReference type="Pfam" id="PF01914">
    <property type="entry name" value="MarC"/>
    <property type="match status" value="1"/>
</dbReference>